<feature type="non-terminal residue" evidence="2">
    <location>
        <position position="99"/>
    </location>
</feature>
<feature type="compositionally biased region" description="Acidic residues" evidence="1">
    <location>
        <begin position="64"/>
        <end position="82"/>
    </location>
</feature>
<evidence type="ECO:0000256" key="1">
    <source>
        <dbReference type="SAM" id="MobiDB-lite"/>
    </source>
</evidence>
<feature type="compositionally biased region" description="Polar residues" evidence="1">
    <location>
        <begin position="14"/>
        <end position="23"/>
    </location>
</feature>
<reference evidence="2 3" key="1">
    <citation type="journal article" date="2021" name="Nat. Plants">
        <title>The Taxus genome provides insights into paclitaxel biosynthesis.</title>
        <authorList>
            <person name="Xiong X."/>
            <person name="Gou J."/>
            <person name="Liao Q."/>
            <person name="Li Y."/>
            <person name="Zhou Q."/>
            <person name="Bi G."/>
            <person name="Li C."/>
            <person name="Du R."/>
            <person name="Wang X."/>
            <person name="Sun T."/>
            <person name="Guo L."/>
            <person name="Liang H."/>
            <person name="Lu P."/>
            <person name="Wu Y."/>
            <person name="Zhang Z."/>
            <person name="Ro D.K."/>
            <person name="Shang Y."/>
            <person name="Huang S."/>
            <person name="Yan J."/>
        </authorList>
    </citation>
    <scope>NUCLEOTIDE SEQUENCE [LARGE SCALE GENOMIC DNA]</scope>
    <source>
        <strain evidence="2">Ta-2019</strain>
    </source>
</reference>
<evidence type="ECO:0000313" key="3">
    <source>
        <dbReference type="Proteomes" id="UP000824469"/>
    </source>
</evidence>
<name>A0AA38G6G7_TAXCH</name>
<dbReference type="AlphaFoldDB" id="A0AA38G6G7"/>
<evidence type="ECO:0000313" key="2">
    <source>
        <dbReference type="EMBL" id="KAH9316230.1"/>
    </source>
</evidence>
<organism evidence="2 3">
    <name type="scientific">Taxus chinensis</name>
    <name type="common">Chinese yew</name>
    <name type="synonym">Taxus wallichiana var. chinensis</name>
    <dbReference type="NCBI Taxonomy" id="29808"/>
    <lineage>
        <taxon>Eukaryota</taxon>
        <taxon>Viridiplantae</taxon>
        <taxon>Streptophyta</taxon>
        <taxon>Embryophyta</taxon>
        <taxon>Tracheophyta</taxon>
        <taxon>Spermatophyta</taxon>
        <taxon>Pinopsida</taxon>
        <taxon>Pinidae</taxon>
        <taxon>Conifers II</taxon>
        <taxon>Cupressales</taxon>
        <taxon>Taxaceae</taxon>
        <taxon>Taxus</taxon>
    </lineage>
</organism>
<dbReference type="Proteomes" id="UP000824469">
    <property type="component" value="Unassembled WGS sequence"/>
</dbReference>
<feature type="region of interest" description="Disordered" evidence="1">
    <location>
        <begin position="1"/>
        <end position="99"/>
    </location>
</feature>
<keyword evidence="3" id="KW-1185">Reference proteome</keyword>
<accession>A0AA38G6G7</accession>
<feature type="compositionally biased region" description="Basic residues" evidence="1">
    <location>
        <begin position="1"/>
        <end position="13"/>
    </location>
</feature>
<sequence length="99" mass="11424">GENRFKKVFRHTRTQGGTPQTVRKSLHLSPHKETAEPKRRRKLNLYEEAEESGESKCASPTSLEQEDEPQNEEEQKDEEMKDGEEREKETSGSTHATIQ</sequence>
<dbReference type="EMBL" id="JAHRHJ020000005">
    <property type="protein sequence ID" value="KAH9316230.1"/>
    <property type="molecule type" value="Genomic_DNA"/>
</dbReference>
<feature type="non-terminal residue" evidence="2">
    <location>
        <position position="1"/>
    </location>
</feature>
<comment type="caution">
    <text evidence="2">The sequence shown here is derived from an EMBL/GenBank/DDBJ whole genome shotgun (WGS) entry which is preliminary data.</text>
</comment>
<gene>
    <name evidence="2" type="ORF">KI387_024857</name>
</gene>
<proteinExistence type="predicted"/>
<protein>
    <submittedName>
        <fullName evidence="2">Uncharacterized protein</fullName>
    </submittedName>
</protein>